<feature type="compositionally biased region" description="Basic residues" evidence="12">
    <location>
        <begin position="225"/>
        <end position="234"/>
    </location>
</feature>
<dbReference type="CDD" id="cd00096">
    <property type="entry name" value="Ig"/>
    <property type="match status" value="3"/>
</dbReference>
<evidence type="ECO:0000256" key="12">
    <source>
        <dbReference type="SAM" id="MobiDB-lite"/>
    </source>
</evidence>
<dbReference type="CDD" id="cd00063">
    <property type="entry name" value="FN3"/>
    <property type="match status" value="1"/>
</dbReference>
<dbReference type="CTD" id="606585"/>
<dbReference type="SMART" id="SM00408">
    <property type="entry name" value="IGc2"/>
    <property type="match status" value="20"/>
</dbReference>
<protein>
    <recommendedName>
        <fullName evidence="11">Obscurin-like protein 1</fullName>
    </recommendedName>
</protein>
<dbReference type="PROSITE" id="PS50853">
    <property type="entry name" value="FN3"/>
    <property type="match status" value="1"/>
</dbReference>
<evidence type="ECO:0000256" key="1">
    <source>
        <dbReference type="ARBA" id="ARBA00004555"/>
    </source>
</evidence>
<dbReference type="RefSeq" id="XP_031441629.1">
    <property type="nucleotide sequence ID" value="XM_031585769.1"/>
</dbReference>
<feature type="domain" description="Ig-like" evidence="13">
    <location>
        <begin position="1538"/>
        <end position="1614"/>
    </location>
</feature>
<feature type="domain" description="Ig-like" evidence="13">
    <location>
        <begin position="1079"/>
        <end position="1165"/>
    </location>
</feature>
<dbReference type="InterPro" id="IPR003961">
    <property type="entry name" value="FN3_dom"/>
</dbReference>
<keyword evidence="6" id="KW-0333">Golgi apparatus</keyword>
<evidence type="ECO:0000256" key="5">
    <source>
        <dbReference type="ARBA" id="ARBA00022737"/>
    </source>
</evidence>
<evidence type="ECO:0000256" key="11">
    <source>
        <dbReference type="ARBA" id="ARBA00067525"/>
    </source>
</evidence>
<feature type="domain" description="Ig-like" evidence="13">
    <location>
        <begin position="2353"/>
        <end position="2438"/>
    </location>
</feature>
<dbReference type="GO" id="GO:0005794">
    <property type="term" value="C:Golgi apparatus"/>
    <property type="evidence" value="ECO:0007669"/>
    <property type="project" value="UniProtKB-SubCell"/>
</dbReference>
<feature type="domain" description="Ig-like" evidence="13">
    <location>
        <begin position="1907"/>
        <end position="1983"/>
    </location>
</feature>
<feature type="domain" description="Ig-like" evidence="13">
    <location>
        <begin position="1355"/>
        <end position="1443"/>
    </location>
</feature>
<gene>
    <name evidence="16" type="primary">obsl1b</name>
</gene>
<evidence type="ECO:0000259" key="14">
    <source>
        <dbReference type="PROSITE" id="PS50853"/>
    </source>
</evidence>
<dbReference type="InterPro" id="IPR003598">
    <property type="entry name" value="Ig_sub2"/>
</dbReference>
<reference evidence="16" key="1">
    <citation type="submission" date="2025-08" db="UniProtKB">
        <authorList>
            <consortium name="RefSeq"/>
        </authorList>
    </citation>
    <scope>IDENTIFICATION</scope>
</reference>
<dbReference type="FunFam" id="2.60.40.10:FF:000211">
    <property type="entry name" value="Obscurin-like protein 1"/>
    <property type="match status" value="15"/>
</dbReference>
<feature type="domain" description="Ig-like" evidence="13">
    <location>
        <begin position="2085"/>
        <end position="2260"/>
    </location>
</feature>
<dbReference type="InterPro" id="IPR013783">
    <property type="entry name" value="Ig-like_fold"/>
</dbReference>
<comment type="function">
    <text evidence="9">Core component of the 3M complex, a complex required to regulate microtubule dynamics and genome integrity. It is unclear how the 3M complex regulates microtubules, it could act by controlling the level of a microtubule stabilizer. Acts as a regulator of the Cul7-RING(FBXW8) ubiquitin-protein ligase, playing a critical role in the ubiquitin ligase pathway that regulates Golgi morphogenesis and dendrite patterning in brain. Required to localize CUL7 to the Golgi apparatus in neurons.</text>
</comment>
<dbReference type="FunFam" id="2.60.40.10:FF:000393">
    <property type="entry name" value="Putative obscurin-like protein 1"/>
    <property type="match status" value="1"/>
</dbReference>
<dbReference type="Pfam" id="PF07679">
    <property type="entry name" value="I-set"/>
    <property type="match status" value="19"/>
</dbReference>
<dbReference type="GeneID" id="105905909"/>
<feature type="domain" description="Ig-like" evidence="13">
    <location>
        <begin position="903"/>
        <end position="973"/>
    </location>
</feature>
<feature type="domain" description="Fibronectin type-III" evidence="14">
    <location>
        <begin position="520"/>
        <end position="619"/>
    </location>
</feature>
<dbReference type="FunFam" id="2.60.40.10:FF:000241">
    <property type="entry name" value="obscurin-like protein 1 isoform X2"/>
    <property type="match status" value="1"/>
</dbReference>
<keyword evidence="7" id="KW-1015">Disulfide bond</keyword>
<dbReference type="FunFam" id="2.60.40.10:FF:000502">
    <property type="entry name" value="obscurin-like protein 1 isoform X2"/>
    <property type="match status" value="1"/>
</dbReference>
<dbReference type="PANTHER" id="PTHR35971:SF5">
    <property type="entry name" value="OBSCURIN LIKE CYTOSKELETAL ADAPTOR 1"/>
    <property type="match status" value="1"/>
</dbReference>
<evidence type="ECO:0000259" key="13">
    <source>
        <dbReference type="PROSITE" id="PS50835"/>
    </source>
</evidence>
<feature type="domain" description="Ig-like" evidence="13">
    <location>
        <begin position="989"/>
        <end position="1075"/>
    </location>
</feature>
<dbReference type="Pfam" id="PF13895">
    <property type="entry name" value="Ig_2"/>
    <property type="match status" value="1"/>
</dbReference>
<feature type="domain" description="Ig-like" evidence="13">
    <location>
        <begin position="247"/>
        <end position="330"/>
    </location>
</feature>
<comment type="subunit">
    <text evidence="10">Component of the 3M complex, composed of core components CUL7, CCDC8 and OBSL1. Interacts with CCDC8. Interacts with CUL7; the interaction is direct. Interacts with FBXW8. Interacts (via N-terminal Ig-like domain) with TTN/titin (via C-terminal Ig-like domain); the interaction is direct.</text>
</comment>
<feature type="region of interest" description="Disordered" evidence="12">
    <location>
        <begin position="213"/>
        <end position="248"/>
    </location>
</feature>
<evidence type="ECO:0000256" key="7">
    <source>
        <dbReference type="ARBA" id="ARBA00023157"/>
    </source>
</evidence>
<feature type="domain" description="Ig-like" evidence="13">
    <location>
        <begin position="2017"/>
        <end position="2081"/>
    </location>
</feature>
<dbReference type="FunFam" id="2.60.40.10:FF:000464">
    <property type="entry name" value="Putative obscurin-like protein 1"/>
    <property type="match status" value="1"/>
</dbReference>
<accession>A0A6P8GR35</accession>
<dbReference type="FunFam" id="2.60.40.10:FF:002420">
    <property type="entry name" value="Obscurin-like 1b"/>
    <property type="match status" value="1"/>
</dbReference>
<evidence type="ECO:0000256" key="3">
    <source>
        <dbReference type="ARBA" id="ARBA00022490"/>
    </source>
</evidence>
<dbReference type="GO" id="GO:0050775">
    <property type="term" value="P:positive regulation of dendrite morphogenesis"/>
    <property type="evidence" value="ECO:0007669"/>
    <property type="project" value="UniProtKB-ARBA"/>
</dbReference>
<evidence type="ECO:0000256" key="2">
    <source>
        <dbReference type="ARBA" id="ARBA00004556"/>
    </source>
</evidence>
<keyword evidence="5" id="KW-0677">Repeat</keyword>
<dbReference type="SUPFAM" id="SSF49265">
    <property type="entry name" value="Fibronectin type III"/>
    <property type="match status" value="1"/>
</dbReference>
<feature type="domain" description="Ig-like" evidence="13">
    <location>
        <begin position="8"/>
        <end position="98"/>
    </location>
</feature>
<evidence type="ECO:0000256" key="9">
    <source>
        <dbReference type="ARBA" id="ARBA00057297"/>
    </source>
</evidence>
<feature type="domain" description="Ig-like" evidence="13">
    <location>
        <begin position="707"/>
        <end position="804"/>
    </location>
</feature>
<dbReference type="FunFam" id="2.60.40.10:FF:002120">
    <property type="entry name" value="obscurin-like isoform X3"/>
    <property type="match status" value="1"/>
</dbReference>
<dbReference type="InterPro" id="IPR003599">
    <property type="entry name" value="Ig_sub"/>
</dbReference>
<dbReference type="GO" id="GO:0007030">
    <property type="term" value="P:Golgi organization"/>
    <property type="evidence" value="ECO:0007669"/>
    <property type="project" value="UniProtKB-ARBA"/>
</dbReference>
<dbReference type="FunFam" id="2.60.40.10:FF:001084">
    <property type="entry name" value="obscurin-like isoform X3"/>
    <property type="match status" value="2"/>
</dbReference>
<feature type="domain" description="Ig-like" evidence="13">
    <location>
        <begin position="112"/>
        <end position="192"/>
    </location>
</feature>
<evidence type="ECO:0000256" key="8">
    <source>
        <dbReference type="ARBA" id="ARBA00023319"/>
    </source>
</evidence>
<dbReference type="Gene3D" id="2.60.40.10">
    <property type="entry name" value="Immunoglobulins"/>
    <property type="match status" value="28"/>
</dbReference>
<feature type="domain" description="Ig-like" evidence="13">
    <location>
        <begin position="1173"/>
        <end position="1261"/>
    </location>
</feature>
<feature type="domain" description="Ig-like" evidence="13">
    <location>
        <begin position="1723"/>
        <end position="1810"/>
    </location>
</feature>
<feature type="domain" description="Ig-like" evidence="13">
    <location>
        <begin position="1447"/>
        <end position="1536"/>
    </location>
</feature>
<feature type="domain" description="Ig-like" evidence="13">
    <location>
        <begin position="2532"/>
        <end position="2616"/>
    </location>
</feature>
<dbReference type="PROSITE" id="PS50835">
    <property type="entry name" value="IG_LIKE"/>
    <property type="match status" value="21"/>
</dbReference>
<dbReference type="FunFam" id="2.60.40.10:FF:001752">
    <property type="entry name" value="obscurin-like isoform X3"/>
    <property type="match status" value="1"/>
</dbReference>
<dbReference type="Proteomes" id="UP000515152">
    <property type="component" value="Chromosome 2"/>
</dbReference>
<evidence type="ECO:0000313" key="15">
    <source>
        <dbReference type="Proteomes" id="UP000515152"/>
    </source>
</evidence>
<dbReference type="InterPro" id="IPR036116">
    <property type="entry name" value="FN3_sf"/>
</dbReference>
<keyword evidence="8" id="KW-0393">Immunoglobulin domain</keyword>
<organism evidence="15 16">
    <name type="scientific">Clupea harengus</name>
    <name type="common">Atlantic herring</name>
    <dbReference type="NCBI Taxonomy" id="7950"/>
    <lineage>
        <taxon>Eukaryota</taxon>
        <taxon>Metazoa</taxon>
        <taxon>Chordata</taxon>
        <taxon>Craniata</taxon>
        <taxon>Vertebrata</taxon>
        <taxon>Euteleostomi</taxon>
        <taxon>Actinopterygii</taxon>
        <taxon>Neopterygii</taxon>
        <taxon>Teleostei</taxon>
        <taxon>Clupei</taxon>
        <taxon>Clupeiformes</taxon>
        <taxon>Clupeoidei</taxon>
        <taxon>Clupeidae</taxon>
        <taxon>Clupea</taxon>
    </lineage>
</organism>
<dbReference type="GO" id="GO:0048471">
    <property type="term" value="C:perinuclear region of cytoplasm"/>
    <property type="evidence" value="ECO:0007669"/>
    <property type="project" value="UniProtKB-SubCell"/>
</dbReference>
<evidence type="ECO:0000256" key="6">
    <source>
        <dbReference type="ARBA" id="ARBA00023034"/>
    </source>
</evidence>
<evidence type="ECO:0000256" key="10">
    <source>
        <dbReference type="ARBA" id="ARBA00063153"/>
    </source>
</evidence>
<dbReference type="Pfam" id="PF13927">
    <property type="entry name" value="Ig_3"/>
    <property type="match status" value="5"/>
</dbReference>
<evidence type="ECO:0000256" key="4">
    <source>
        <dbReference type="ARBA" id="ARBA00022553"/>
    </source>
</evidence>
<evidence type="ECO:0000313" key="16">
    <source>
        <dbReference type="RefSeq" id="XP_031441629.1"/>
    </source>
</evidence>
<feature type="domain" description="Ig-like" evidence="13">
    <location>
        <begin position="339"/>
        <end position="425"/>
    </location>
</feature>
<dbReference type="InterPro" id="IPR013098">
    <property type="entry name" value="Ig_I-set"/>
</dbReference>
<feature type="domain" description="Ig-like" evidence="13">
    <location>
        <begin position="1271"/>
        <end position="1353"/>
    </location>
</feature>
<feature type="domain" description="Ig-like" evidence="13">
    <location>
        <begin position="1814"/>
        <end position="1892"/>
    </location>
</feature>
<keyword evidence="3" id="KW-0963">Cytoplasm</keyword>
<dbReference type="SMART" id="SM00409">
    <property type="entry name" value="IG"/>
    <property type="match status" value="27"/>
</dbReference>
<keyword evidence="15" id="KW-1185">Reference proteome</keyword>
<dbReference type="PANTHER" id="PTHR35971">
    <property type="entry name" value="SI:DKEY-31G6.6"/>
    <property type="match status" value="1"/>
</dbReference>
<proteinExistence type="predicted"/>
<keyword evidence="4" id="KW-0597">Phosphoprotein</keyword>
<sequence>MDVFGGAPRFLAYPRPVVVQTGTDGVVKCQIGGDPRPAVIWERNNEQIHPEGRYRVFEDGNVYNLIITGATTEDSGQYICKAKNCIGETYAAATLKVEGEAQEIELREENKPRFLIKPLSTRVARGEDAVFSCKLWGNPRPEVVWEKDGRKLNEIFESTHFSVGYQEGGWFTLKLFKARAPDGGVYTCKARNEFGEGLAGAVLLVDAGPGHDDDGNRNGYTNGHWKGHQGKQRGGRQVASRLKEDPPNSTKVKMFAVTEGKHAKFRCYVTGKPKPEIIWRKDGRLIISGRRYLLYEDREGYFTLKVLYCKQQDNGVYVCAASNTAGQTLSAVHLSVKEPPVRFKQPLCDLQVWERDLAVLECEVPEDSVPITWYLEDRRLQPGAKYGMEEWGTKRRLTIRDIGVDDDGIYLCEMADGGRSIAEVAVKGTIVRKLPRKVDVLEGENAAFCVEVEEEEMDIHWYKDGVELRETHQTILKSFGRTHILVFVNTTPQDSGLVTFYVGRSKTSSQLRVKAVRHSPPSCPVGVQINTERANAALLSWVPAPDSRKNPPSGYVLERQEVGSQEWLQCVTTDSATSVEILGDSVPCEADYRFRICSVNKYGRSGNVEFPCPAHLVPVARIQAPLQDALVPEGQDACFSIELSASVIGTWFLNGTQLQEDDQYSMRRTRTHQSLRIRGVRETDNGAEITFIAYGIRDSAALYIQAPLVKFSHLSEMDRNKFIEVGNPIVLYCELSDPDAPVHWYKNGVELHSGEGLHIQSEGTMRRIVIQSAEFSHSGVYSCDAIDDVIRFNVEVEAPSMDITAPSEVERQISNEAENPVSEDYDTGHSTVEVGLHRDELHDGTDVLQQDRLEMQSHGTVEEKVVVPSMVSHREDIICETLEHTEQSHEDVKATQVTIADVPEIERNKSIEAGCPIELQCEISNPSDPVFWYKDGTELLPQNGFIIQSETTVRRLIIPSAQLCHTGVYSCKVVDDVIIFKVDVKAPPPQFSTIPEVEKNKSIEAGSPIALRCEISDPTTEVCWYKDGVRLHPQSGNAILSEGTLRTLVVQAAGPSHSGVYSCQTKDTALHFAVDIKAPPVKFCAIPEDKQNKCIEAGCPFELQCEISNPAAHVSWYKDGRELEPQGEIETLSEGAKRKLSVLAAEVQHTGIYTCKTADDAIRFNVDVKAPSPRFIPLPEVERNKSVTVGQPIVLKCGISDHKAEVSWYKDREQLSGKHGLTMETEGKERKLIVASAHLSDSGHYSCAVADDAVSFKVDVQAVPVRFSALPDVARNKFVEAGCPIVLQCEISDPTAQVSWLKDEHQVLPLTGLDILSEGTIRTLIIQSAELSHSGAYRCQCEDDRIAFKVDVAAPPVTFVYVPEEDLHKNIVEQECLTLSCEVSRPDAITQWYKDGVEVQPDDNTSIETESTVRKLLIQASQLSDSGTYTCRAGDSALMFKVNVREPPVKIVYPKEDVHLDRHVPEEIVLSCELSRPNASVTWFKDGQKLQDSENIKLKTEGPYRRLKILRSGVEDSGEYVCDTADDRIFFQLNITEPPVRIVSPSQSQMELCQQNAERMVLSCEISRANAVVRWYRDGLEVEENDNLILEVDGVYRRLIIPETTVKDSAEYACDTGDDSVSFFVNIAEPPVRFIRPRKMACGVDIFVGDPILLDCEVSRPNAEVTWKKNGEEIEENAKVTISEDGLNRQLAIQSATLEDAGQYMCDAKDDVMDFHVSVTEAPIQILRKDQIETEKNIVTPDDIVLKCELSRSNGIVVWYKDNETIVESERVSCEAEGAFRTLVILNAEITDAGEFICNAKDDKVQFSVTVQEPPVTILGNSEHPEHHSLVAGDDLILECEMSRSNAPVEWYCDGRLLKPDSRTHIESRGTVRKLVLTCLELSDKGEYMCDAVDDKMIILVKVQEPPTKFVNKEEENKIVTCENDRVTLCAKVNKEKAKVRWLKDKEPIMGSRFQTSTDGKNCYLIIDPVKKSDCGTFLCDATTDGIDFILLVKELKVKFAKPLENAIGLKDSDLILRCELYKPSGDVQWLKDNKEITPSRRFTIRTNGCERSLTIHNVTLEDAGVYTCESKDERTCATVEVKKPRVVEFIAELHNITVMEGEDATFKCVLSPEDAKLVWCMNDKPIVADERFTMSSSSLSHTLHIHNCQVTDTSRVTAEAEGVVSKASLQVQEAQVMFTKSMEDVVAEEFGETTLEVEVSLDCGEVQWMRHGLVIQAGPKFTLKQIDRKRSLTIHKLALSDRGTYSCETLHDRAQAKLSVEPRKIKIRKGLSEIQTFERETASFEVELSHCNVEAAWQKDGARLKTNNHWRMSNKGRVHSLTISNLTLEDTGTYMFSTENVKTSARLTVKEPPVTILKKLEDVRFPEASAVTIECELSRHNIEVKWMKDGVEMKPGKNHRIYSMGRKRFFQILKCEMDDSGVYMCDAGDISTSCSLEVFEPALEVIQGLEDQDIQEDENAVFMVELSLDSVMGEWIKNGEKIKPSSTIKIRQEGAKHFLLMCNVKGEDSGEIKFVAKNIESTAYLEVEELPVNIVQPLQDKTALEKSRVIMDCSVSNPRCSIRWYKGSNVILPSDRFEICSEGCYRKLVIQQVALEDEGTYSVQVGDYTCSAKLTVEAQSLLMVRELQDVEVVAPDEAYFECEVSMPVTKPPVWTLNGESLQPGPRVLVEKMGTVHRLTLRQMSADMTGVIQFTSGKAKSTANLLVKSKSLE</sequence>
<name>A0A6P8GR35_CLUHA</name>
<dbReference type="InterPro" id="IPR036179">
    <property type="entry name" value="Ig-like_dom_sf"/>
</dbReference>
<dbReference type="InterPro" id="IPR052385">
    <property type="entry name" value="Obscurin/Obscurin-like_Reg"/>
</dbReference>
<feature type="domain" description="Ig-like" evidence="13">
    <location>
        <begin position="1630"/>
        <end position="1720"/>
    </location>
</feature>
<comment type="subcellular location">
    <subcellularLocation>
        <location evidence="2">Cytoplasm</location>
        <location evidence="2">Perinuclear region</location>
    </subcellularLocation>
    <subcellularLocation>
        <location evidence="1">Golgi apparatus</location>
    </subcellularLocation>
</comment>
<dbReference type="SUPFAM" id="SSF48726">
    <property type="entry name" value="Immunoglobulin"/>
    <property type="match status" value="27"/>
</dbReference>
<dbReference type="InterPro" id="IPR007110">
    <property type="entry name" value="Ig-like_dom"/>
</dbReference>